<dbReference type="InterPro" id="IPR019302">
    <property type="entry name" value="CAP12/PCTIR_TIR_dom"/>
</dbReference>
<dbReference type="InterPro" id="IPR029056">
    <property type="entry name" value="Ribokinase-like"/>
</dbReference>
<dbReference type="Pfam" id="PF10137">
    <property type="entry name" value="CAP12-PCTIR_TIR"/>
    <property type="match status" value="1"/>
</dbReference>
<comment type="caution">
    <text evidence="7">The sequence shown here is derived from an EMBL/GenBank/DDBJ whole genome shotgun (WGS) entry which is preliminary data.</text>
</comment>
<sequence length="537" mass="59298">MAVPQPGAERTSVGGDASGVPEIVGFGALNVDYIASASRLSQRRAERITESVARFEWNREGPVDEEVINEAIQHLGVASLGYSLGGSAWLTIFALAQMGVSLRLGYVGVVGRVEAPGLSFLSQMEELRIDHRWVSERPDRLSGLCLSYIDDTDRVMLTHPGANFEMCGYIRDNIDELAAYLAGARYVHVTSFLDDATPVQVLEVLTMAKRLNPKLCLSFDPGFDWAEHPSAAIEGILRLTDLLFVNYREFKALGRYVYGEPDDLIARKTLDRCSPGCTAFVTKRYDFIEVFRAVSAGVLTSRFQLHRPVRETELEDATGAGDVFAAGVLSALASRRLQIELGAFVGLSLARHKMSHRTSSADQPRPPDLSKGFLQKTERLGGSGPGPPGVFIAHDEHPQWRVVRRFIEQNCGLPTYELKSSDVDEHNLADLMRRTLARCSFAVCLLNAKDTAPGGRTPADQNIVHQAGIFQGHYGFGRVAILAEEGCDTFSNIAGLIRMDFPPGRITSTFLELERMLRREGLIRRWGDRRDGFSNSH</sequence>
<keyword evidence="2" id="KW-0808">Transferase</keyword>
<dbReference type="EMBL" id="JADBEB010000001">
    <property type="protein sequence ID" value="MBE1492100.1"/>
    <property type="molecule type" value="Genomic_DNA"/>
</dbReference>
<dbReference type="PANTHER" id="PTHR43085:SF57">
    <property type="entry name" value="CARBOHYDRATE KINASE PFKB DOMAIN-CONTAINING PROTEIN"/>
    <property type="match status" value="1"/>
</dbReference>
<dbReference type="SUPFAM" id="SSF53613">
    <property type="entry name" value="Ribokinase-like"/>
    <property type="match status" value="1"/>
</dbReference>
<evidence type="ECO:0000313" key="8">
    <source>
        <dbReference type="Proteomes" id="UP000649753"/>
    </source>
</evidence>
<evidence type="ECO:0000256" key="1">
    <source>
        <dbReference type="ARBA" id="ARBA00010688"/>
    </source>
</evidence>
<dbReference type="GO" id="GO:0050135">
    <property type="term" value="F:NADP+ nucleosidase activity"/>
    <property type="evidence" value="ECO:0007669"/>
    <property type="project" value="InterPro"/>
</dbReference>
<keyword evidence="3 7" id="KW-0418">Kinase</keyword>
<feature type="region of interest" description="Disordered" evidence="4">
    <location>
        <begin position="355"/>
        <end position="380"/>
    </location>
</feature>
<name>A0A927MJ37_9ACTN</name>
<evidence type="ECO:0000259" key="6">
    <source>
        <dbReference type="Pfam" id="PF10137"/>
    </source>
</evidence>
<dbReference type="Pfam" id="PF00294">
    <property type="entry name" value="PfkB"/>
    <property type="match status" value="1"/>
</dbReference>
<evidence type="ECO:0000256" key="2">
    <source>
        <dbReference type="ARBA" id="ARBA00022679"/>
    </source>
</evidence>
<evidence type="ECO:0000313" key="7">
    <source>
        <dbReference type="EMBL" id="MBE1492100.1"/>
    </source>
</evidence>
<evidence type="ECO:0000256" key="3">
    <source>
        <dbReference type="ARBA" id="ARBA00022777"/>
    </source>
</evidence>
<reference evidence="7" key="1">
    <citation type="submission" date="2020-10" db="EMBL/GenBank/DDBJ databases">
        <title>Sequencing the genomes of 1000 actinobacteria strains.</title>
        <authorList>
            <person name="Klenk H.-P."/>
        </authorList>
    </citation>
    <scope>NUCLEOTIDE SEQUENCE</scope>
    <source>
        <strain evidence="7">DSM 46832</strain>
    </source>
</reference>
<dbReference type="Gene3D" id="3.40.1190.20">
    <property type="match status" value="1"/>
</dbReference>
<organism evidence="7 8">
    <name type="scientific">Plantactinospora soyae</name>
    <dbReference type="NCBI Taxonomy" id="1544732"/>
    <lineage>
        <taxon>Bacteria</taxon>
        <taxon>Bacillati</taxon>
        <taxon>Actinomycetota</taxon>
        <taxon>Actinomycetes</taxon>
        <taxon>Micromonosporales</taxon>
        <taxon>Micromonosporaceae</taxon>
        <taxon>Plantactinospora</taxon>
    </lineage>
</organism>
<dbReference type="InterPro" id="IPR050306">
    <property type="entry name" value="PfkB_Carbo_kinase"/>
</dbReference>
<proteinExistence type="inferred from homology"/>
<evidence type="ECO:0000256" key="4">
    <source>
        <dbReference type="SAM" id="MobiDB-lite"/>
    </source>
</evidence>
<gene>
    <name evidence="7" type="ORF">H4W31_007738</name>
</gene>
<protein>
    <submittedName>
        <fullName evidence="7">Sugar/nucleoside kinase (Ribokinase family)</fullName>
    </submittedName>
</protein>
<dbReference type="AlphaFoldDB" id="A0A927MJ37"/>
<dbReference type="GO" id="GO:0016301">
    <property type="term" value="F:kinase activity"/>
    <property type="evidence" value="ECO:0007669"/>
    <property type="project" value="UniProtKB-KW"/>
</dbReference>
<dbReference type="PANTHER" id="PTHR43085">
    <property type="entry name" value="HEXOKINASE FAMILY MEMBER"/>
    <property type="match status" value="1"/>
</dbReference>
<dbReference type="Proteomes" id="UP000649753">
    <property type="component" value="Unassembled WGS sequence"/>
</dbReference>
<keyword evidence="8" id="KW-1185">Reference proteome</keyword>
<evidence type="ECO:0000259" key="5">
    <source>
        <dbReference type="Pfam" id="PF00294"/>
    </source>
</evidence>
<feature type="domain" description="Carbohydrate kinase PfkB" evidence="5">
    <location>
        <begin position="77"/>
        <end position="334"/>
    </location>
</feature>
<accession>A0A927MJ37</accession>
<dbReference type="InterPro" id="IPR011611">
    <property type="entry name" value="PfkB_dom"/>
</dbReference>
<dbReference type="RefSeq" id="WP_225945901.1">
    <property type="nucleotide sequence ID" value="NZ_JADBEB010000001.1"/>
</dbReference>
<feature type="domain" description="CD-NTase-associated protein 12/Pycsar effector protein TIR" evidence="6">
    <location>
        <begin position="390"/>
        <end position="501"/>
    </location>
</feature>
<comment type="similarity">
    <text evidence="1">Belongs to the carbohydrate kinase PfkB family.</text>
</comment>